<dbReference type="GO" id="GO:0009535">
    <property type="term" value="C:chloroplast thylakoid membrane"/>
    <property type="evidence" value="ECO:0007669"/>
    <property type="project" value="UniProtKB-SubCell"/>
</dbReference>
<dbReference type="Pfam" id="PF00430">
    <property type="entry name" value="ATP-synt_B"/>
    <property type="match status" value="1"/>
</dbReference>
<keyword evidence="4 11" id="KW-0812">Transmembrane</keyword>
<comment type="similarity">
    <text evidence="11 12">Belongs to the ATPase B chain family.</text>
</comment>
<evidence type="ECO:0000313" key="14">
    <source>
        <dbReference type="EMBL" id="AYC64270.1"/>
    </source>
</evidence>
<dbReference type="AlphaFoldDB" id="A0A386AXV2"/>
<evidence type="ECO:0000256" key="11">
    <source>
        <dbReference type="HAMAP-Rule" id="MF_01398"/>
    </source>
</evidence>
<evidence type="ECO:0000256" key="2">
    <source>
        <dbReference type="ARBA" id="ARBA00022448"/>
    </source>
</evidence>
<accession>A0A386AXV2</accession>
<evidence type="ECO:0000256" key="6">
    <source>
        <dbReference type="ARBA" id="ARBA00022989"/>
    </source>
</evidence>
<keyword evidence="5 11" id="KW-0375">Hydrogen ion transport</keyword>
<evidence type="ECO:0000256" key="3">
    <source>
        <dbReference type="ARBA" id="ARBA00022547"/>
    </source>
</evidence>
<dbReference type="PANTHER" id="PTHR34264">
    <property type="entry name" value="ATP SYNTHASE SUBUNIT B, CHLOROPLASTIC"/>
    <property type="match status" value="1"/>
</dbReference>
<evidence type="ECO:0000256" key="1">
    <source>
        <dbReference type="ARBA" id="ARBA00004167"/>
    </source>
</evidence>
<keyword evidence="11" id="KW-0793">Thylakoid</keyword>
<comment type="subunit">
    <text evidence="11">F-type ATPases have 2 components, F(1) - the catalytic core - and F(0) - the membrane proton channel. F(1) has five subunits: alpha(3), beta(3), gamma(1), delta(1), epsilon(1). F(0) has four main subunits: a(1), b(1), b'(1) and c(10-14). The alpha and beta chains form an alternating ring which encloses part of the gamma chain. F(1) is attached to F(0) by a central stalk formed by the gamma and epsilon chains, while a peripheral stalk is formed by the delta, b and b' chains.</text>
</comment>
<organism evidence="14">
    <name type="scientific">Pseudobryopsis hainanensis</name>
    <dbReference type="NCBI Taxonomy" id="2320808"/>
    <lineage>
        <taxon>Eukaryota</taxon>
        <taxon>Viridiplantae</taxon>
        <taxon>Chlorophyta</taxon>
        <taxon>core chlorophytes</taxon>
        <taxon>Ulvophyceae</taxon>
        <taxon>TCBD clade</taxon>
        <taxon>Bryopsidales</taxon>
        <taxon>Bryopsidineae</taxon>
        <taxon>Pseudobryopsidaceae</taxon>
        <taxon>Pseudobryopsis</taxon>
    </lineage>
</organism>
<keyword evidence="13" id="KW-0175">Coiled coil</keyword>
<evidence type="ECO:0000256" key="13">
    <source>
        <dbReference type="SAM" id="Coils"/>
    </source>
</evidence>
<geneLocation type="chloroplast" evidence="14"/>
<feature type="transmembrane region" description="Helical" evidence="11">
    <location>
        <begin position="19"/>
        <end position="36"/>
    </location>
</feature>
<sequence length="169" mass="19407">MHLFWARCQIHPLVSTPTFLTQIFIGIVVSFVGDALKSLLENRQQTVIFNLQEAQQRAQEAQKKLIVAREQLESARSQAKIVHEQSESAINQEKQKLETGLRNDVARLQAFKQSSLALQKQRAVQQVSKQVITLALKQVRTKLTGRYDRVFQTSVNNFYVALLRNYQRG</sequence>
<evidence type="ECO:0000256" key="8">
    <source>
        <dbReference type="ARBA" id="ARBA00023136"/>
    </source>
</evidence>
<dbReference type="CDD" id="cd06503">
    <property type="entry name" value="ATP-synt_Fo_b"/>
    <property type="match status" value="1"/>
</dbReference>
<reference evidence="14" key="2">
    <citation type="journal article" date="2019" name="Mol. Phylogenet. Evol.">
        <title>Reassessment of the classification of bryopsidales (chlorophyta) based on chloroplast phylogenomic analyses.</title>
        <authorList>
            <person name="Cremen M.C."/>
            <person name="Leliaert F."/>
            <person name="West J."/>
            <person name="Lam D.W."/>
            <person name="Shimada S."/>
            <person name="Lopez-Bautista J.M."/>
            <person name="Verbruggen H."/>
        </authorList>
    </citation>
    <scope>NUCLEOTIDE SEQUENCE</scope>
</reference>
<dbReference type="InterPro" id="IPR002146">
    <property type="entry name" value="ATP_synth_b/b'su_bac/chlpt"/>
</dbReference>
<evidence type="ECO:0000256" key="5">
    <source>
        <dbReference type="ARBA" id="ARBA00022781"/>
    </source>
</evidence>
<keyword evidence="8 11" id="KW-0472">Membrane</keyword>
<evidence type="ECO:0000256" key="12">
    <source>
        <dbReference type="RuleBase" id="RU003848"/>
    </source>
</evidence>
<protein>
    <recommendedName>
        <fullName evidence="11">ATP synthase subunit b, chloroplastic</fullName>
    </recommendedName>
    <alternativeName>
        <fullName evidence="11">ATP synthase F(0) sector subunit b</fullName>
    </alternativeName>
    <alternativeName>
        <fullName evidence="11">ATPase subunit I</fullName>
    </alternativeName>
</protein>
<evidence type="ECO:0000256" key="4">
    <source>
        <dbReference type="ARBA" id="ARBA00022692"/>
    </source>
</evidence>
<keyword evidence="2 11" id="KW-0813">Transport</keyword>
<comment type="function">
    <text evidence="10 11">F(1)F(0) ATP synthase produces ATP from ADP in the presence of a proton or sodium gradient. F-type ATPases consist of two structural domains, F(1) containing the extramembraneous catalytic core and F(0) containing the membrane proton channel, linked together by a central stalk and a peripheral stalk. During catalysis, ATP synthesis in the catalytic domain of F(1) is coupled via a rotary mechanism of the central stalk subunits to proton translocation.</text>
</comment>
<keyword evidence="3 11" id="KW-0138">CF(0)</keyword>
<keyword evidence="6 11" id="KW-1133">Transmembrane helix</keyword>
<evidence type="ECO:0000256" key="7">
    <source>
        <dbReference type="ARBA" id="ARBA00023065"/>
    </source>
</evidence>
<comment type="function">
    <text evidence="11">Component of the F(0) channel, it forms part of the peripheral stalk, linking F(1) to F(0).</text>
</comment>
<feature type="coiled-coil region" evidence="13">
    <location>
        <begin position="51"/>
        <end position="78"/>
    </location>
</feature>
<keyword evidence="9 11" id="KW-0066">ATP synthesis</keyword>
<evidence type="ECO:0000256" key="10">
    <source>
        <dbReference type="ARBA" id="ARBA00025198"/>
    </source>
</evidence>
<evidence type="ECO:0000256" key="9">
    <source>
        <dbReference type="ARBA" id="ARBA00023310"/>
    </source>
</evidence>
<reference evidence="14" key="1">
    <citation type="submission" date="2018-07" db="EMBL/GenBank/DDBJ databases">
        <authorList>
            <person name="Quirk P.G."/>
            <person name="Krulwich T.A."/>
        </authorList>
    </citation>
    <scope>NUCLEOTIDE SEQUENCE</scope>
</reference>
<gene>
    <name evidence="11 14" type="primary">atpF</name>
</gene>
<dbReference type="EMBL" id="MH591092">
    <property type="protein sequence ID" value="AYC64270.1"/>
    <property type="molecule type" value="Genomic_DNA"/>
</dbReference>
<comment type="subcellular location">
    <subcellularLocation>
        <location evidence="1">Membrane</location>
        <topology evidence="1">Single-pass membrane protein</topology>
    </subcellularLocation>
    <subcellularLocation>
        <location evidence="11">Plastid</location>
        <location evidence="11">Chloroplast thylakoid membrane</location>
        <topology evidence="11">Single-pass membrane protein</topology>
    </subcellularLocation>
</comment>
<proteinExistence type="inferred from homology"/>
<dbReference type="HAMAP" id="MF_01398">
    <property type="entry name" value="ATP_synth_b_bprime"/>
    <property type="match status" value="1"/>
</dbReference>
<keyword evidence="14" id="KW-0150">Chloroplast</keyword>
<keyword evidence="14" id="KW-0934">Plastid</keyword>
<keyword evidence="7 11" id="KW-0406">Ion transport</keyword>
<comment type="miscellaneous">
    <text evidence="11">In plastids the F-type ATPase is also known as CF(1)CF(0).</text>
</comment>
<dbReference type="PANTHER" id="PTHR34264:SF3">
    <property type="entry name" value="ATP SYNTHASE SUBUNIT B, CHLOROPLASTIC"/>
    <property type="match status" value="1"/>
</dbReference>
<dbReference type="GO" id="GO:0046933">
    <property type="term" value="F:proton-transporting ATP synthase activity, rotational mechanism"/>
    <property type="evidence" value="ECO:0007669"/>
    <property type="project" value="UniProtKB-UniRule"/>
</dbReference>
<dbReference type="GO" id="GO:0045259">
    <property type="term" value="C:proton-transporting ATP synthase complex"/>
    <property type="evidence" value="ECO:0007669"/>
    <property type="project" value="UniProtKB-KW"/>
</dbReference>
<name>A0A386AXV2_9CHLO</name>